<keyword evidence="2" id="KW-1003">Cell membrane</keyword>
<dbReference type="GO" id="GO:0005886">
    <property type="term" value="C:plasma membrane"/>
    <property type="evidence" value="ECO:0007669"/>
    <property type="project" value="UniProtKB-SubCell"/>
</dbReference>
<dbReference type="InterPro" id="IPR018076">
    <property type="entry name" value="T2SS_GspF_dom"/>
</dbReference>
<keyword evidence="4 6" id="KW-1133">Transmembrane helix</keyword>
<keyword evidence="5 6" id="KW-0472">Membrane</keyword>
<evidence type="ECO:0000256" key="5">
    <source>
        <dbReference type="ARBA" id="ARBA00023136"/>
    </source>
</evidence>
<dbReference type="InterPro" id="IPR042094">
    <property type="entry name" value="T2SS_GspF_sf"/>
</dbReference>
<feature type="transmembrane region" description="Helical" evidence="6">
    <location>
        <begin position="149"/>
        <end position="169"/>
    </location>
</feature>
<comment type="subcellular location">
    <subcellularLocation>
        <location evidence="1">Cell membrane</location>
        <topology evidence="1">Multi-pass membrane protein</topology>
    </subcellularLocation>
</comment>
<name>X0VRT7_9ZZZZ</name>
<dbReference type="AlphaFoldDB" id="X0VRT7"/>
<organism evidence="8">
    <name type="scientific">marine sediment metagenome</name>
    <dbReference type="NCBI Taxonomy" id="412755"/>
    <lineage>
        <taxon>unclassified sequences</taxon>
        <taxon>metagenomes</taxon>
        <taxon>ecological metagenomes</taxon>
    </lineage>
</organism>
<gene>
    <name evidence="8" type="ORF">S01H1_58634</name>
</gene>
<reference evidence="8" key="1">
    <citation type="journal article" date="2014" name="Front. Microbiol.">
        <title>High frequency of phylogenetically diverse reductive dehalogenase-homologous genes in deep subseafloor sedimentary metagenomes.</title>
        <authorList>
            <person name="Kawai M."/>
            <person name="Futagami T."/>
            <person name="Toyoda A."/>
            <person name="Takaki Y."/>
            <person name="Nishi S."/>
            <person name="Hori S."/>
            <person name="Arai W."/>
            <person name="Tsubouchi T."/>
            <person name="Morono Y."/>
            <person name="Uchiyama I."/>
            <person name="Ito T."/>
            <person name="Fujiyama A."/>
            <person name="Inagaki F."/>
            <person name="Takami H."/>
        </authorList>
    </citation>
    <scope>NUCLEOTIDE SEQUENCE</scope>
    <source>
        <strain evidence="8">Expedition CK06-06</strain>
    </source>
</reference>
<sequence length="173" mass="18821">QLEEMLNLVSNSLKSGYGLMQSFEYASRQLGPPLADELKRMLQEANLGAGAEAAIEALAERIASPDMEMVVTAITIQKSVGGNLAQTLDNVAYTMRERDRIRGEIRTLTSQQRMTGIIIGGLPIFVGGIMFAINPDYMLPLFTDSMGKILLLIAVGMEALGIVLIRSLLSFEV</sequence>
<proteinExistence type="predicted"/>
<accession>X0VRT7</accession>
<dbReference type="PANTHER" id="PTHR35007:SF1">
    <property type="entry name" value="PILUS ASSEMBLY PROTEIN"/>
    <property type="match status" value="1"/>
</dbReference>
<evidence type="ECO:0000256" key="3">
    <source>
        <dbReference type="ARBA" id="ARBA00022692"/>
    </source>
</evidence>
<comment type="caution">
    <text evidence="8">The sequence shown here is derived from an EMBL/GenBank/DDBJ whole genome shotgun (WGS) entry which is preliminary data.</text>
</comment>
<protein>
    <recommendedName>
        <fullName evidence="7">Type II secretion system protein GspF domain-containing protein</fullName>
    </recommendedName>
</protein>
<dbReference type="Pfam" id="PF00482">
    <property type="entry name" value="T2SSF"/>
    <property type="match status" value="1"/>
</dbReference>
<evidence type="ECO:0000259" key="7">
    <source>
        <dbReference type="Pfam" id="PF00482"/>
    </source>
</evidence>
<dbReference type="PANTHER" id="PTHR35007">
    <property type="entry name" value="INTEGRAL MEMBRANE PROTEIN-RELATED"/>
    <property type="match status" value="1"/>
</dbReference>
<evidence type="ECO:0000256" key="6">
    <source>
        <dbReference type="SAM" id="Phobius"/>
    </source>
</evidence>
<feature type="domain" description="Type II secretion system protein GspF" evidence="7">
    <location>
        <begin position="6"/>
        <end position="131"/>
    </location>
</feature>
<keyword evidence="3 6" id="KW-0812">Transmembrane</keyword>
<evidence type="ECO:0000313" key="8">
    <source>
        <dbReference type="EMBL" id="GAG21124.1"/>
    </source>
</evidence>
<dbReference type="EMBL" id="BARS01038306">
    <property type="protein sequence ID" value="GAG21124.1"/>
    <property type="molecule type" value="Genomic_DNA"/>
</dbReference>
<feature type="non-terminal residue" evidence="8">
    <location>
        <position position="1"/>
    </location>
</feature>
<feature type="transmembrane region" description="Helical" evidence="6">
    <location>
        <begin position="114"/>
        <end position="133"/>
    </location>
</feature>
<evidence type="ECO:0000256" key="4">
    <source>
        <dbReference type="ARBA" id="ARBA00022989"/>
    </source>
</evidence>
<evidence type="ECO:0000256" key="2">
    <source>
        <dbReference type="ARBA" id="ARBA00022475"/>
    </source>
</evidence>
<dbReference type="Gene3D" id="1.20.81.30">
    <property type="entry name" value="Type II secretion system (T2SS), domain F"/>
    <property type="match status" value="1"/>
</dbReference>
<evidence type="ECO:0000256" key="1">
    <source>
        <dbReference type="ARBA" id="ARBA00004651"/>
    </source>
</evidence>